<feature type="transmembrane region" description="Helical" evidence="8">
    <location>
        <begin position="264"/>
        <end position="284"/>
    </location>
</feature>
<reference evidence="9" key="1">
    <citation type="journal article" date="2019" name="Sci. Rep.">
        <title>Draft genome of Tanacetum cinerariifolium, the natural source of mosquito coil.</title>
        <authorList>
            <person name="Yamashiro T."/>
            <person name="Shiraishi A."/>
            <person name="Satake H."/>
            <person name="Nakayama K."/>
        </authorList>
    </citation>
    <scope>NUCLEOTIDE SEQUENCE</scope>
</reference>
<dbReference type="PANTHER" id="PTHR23511">
    <property type="entry name" value="SYNAPTIC VESICLE GLYCOPROTEIN 2"/>
    <property type="match status" value="1"/>
</dbReference>
<keyword evidence="5 8" id="KW-0472">Membrane</keyword>
<dbReference type="SUPFAM" id="SSF103473">
    <property type="entry name" value="MFS general substrate transporter"/>
    <property type="match status" value="1"/>
</dbReference>
<evidence type="ECO:0000313" key="9">
    <source>
        <dbReference type="EMBL" id="GEU45177.1"/>
    </source>
</evidence>
<comment type="subcellular location">
    <subcellularLocation>
        <location evidence="1">Membrane</location>
        <topology evidence="1">Multi-pass membrane protein</topology>
    </subcellularLocation>
</comment>
<evidence type="ECO:0000256" key="2">
    <source>
        <dbReference type="ARBA" id="ARBA00022448"/>
    </source>
</evidence>
<feature type="region of interest" description="Disordered" evidence="7">
    <location>
        <begin position="131"/>
        <end position="156"/>
    </location>
</feature>
<evidence type="ECO:0000256" key="1">
    <source>
        <dbReference type="ARBA" id="ARBA00004141"/>
    </source>
</evidence>
<dbReference type="InterPro" id="IPR036259">
    <property type="entry name" value="MFS_trans_sf"/>
</dbReference>
<keyword evidence="2" id="KW-0813">Transport</keyword>
<dbReference type="AlphaFoldDB" id="A0A6L2K8Y2"/>
<feature type="transmembrane region" description="Helical" evidence="8">
    <location>
        <begin position="6"/>
        <end position="24"/>
    </location>
</feature>
<feature type="transmembrane region" description="Helical" evidence="8">
    <location>
        <begin position="319"/>
        <end position="338"/>
    </location>
</feature>
<evidence type="ECO:0000256" key="7">
    <source>
        <dbReference type="SAM" id="MobiDB-lite"/>
    </source>
</evidence>
<evidence type="ECO:0000256" key="5">
    <source>
        <dbReference type="ARBA" id="ARBA00023136"/>
    </source>
</evidence>
<evidence type="ECO:0000256" key="4">
    <source>
        <dbReference type="ARBA" id="ARBA00022989"/>
    </source>
</evidence>
<feature type="transmembrane region" description="Helical" evidence="8">
    <location>
        <begin position="381"/>
        <end position="404"/>
    </location>
</feature>
<comment type="similarity">
    <text evidence="6">Belongs to the major facilitator superfamily. Phosphate:H(+) symporter (TC 2.A.1.9) family.</text>
</comment>
<feature type="compositionally biased region" description="Basic and acidic residues" evidence="7">
    <location>
        <begin position="131"/>
        <end position="141"/>
    </location>
</feature>
<name>A0A6L2K8Y2_TANCI</name>
<gene>
    <name evidence="9" type="ORF">Tci_017155</name>
</gene>
<comment type="caution">
    <text evidence="9">The sequence shown here is derived from an EMBL/GenBank/DDBJ whole genome shotgun (WGS) entry which is preliminary data.</text>
</comment>
<dbReference type="EMBL" id="BKCJ010001949">
    <property type="protein sequence ID" value="GEU45177.1"/>
    <property type="molecule type" value="Genomic_DNA"/>
</dbReference>
<sequence length="514" mass="57894">MERFGWRLLLGVSLLPSLFALLFYKKVPKDPRFLYAKGELAEASIIFEGGAELNKRPLPGGGLIYAHTDESTHNVQALINTISAPPMIGEGAQNKRKVVTSEEDDIKYVTLDMDKTVAGEIQIDEEYHTLKNDDPVDRAGPKVEQGNLKNEKEDETNKNTKLITRHNNTHKFLDITSMGESVRQLGKTIAHVLISVWLRLAALRENLITSMVESVPQLAQLFSPAWWRTTALLLILVFLNTYSYYEIIHLTSKLKSGNIIDTGFYKDVFIISLAELPGLFLAYWTMETLGRKRSMAIILSLGYIGFFIQVMDQQTITKTTVFVTHMLMSGSFAVMQIYSEEIYPTQLRTLGVGVAIVVGRVGSVVLPWVGEGMISDDGNKMPTMVMFAFKISMCMTSNALYNAIMEAGGKDRPPMLALDKVVIVTGGSSETTTKRIDNDIYSTVDACPNACEMWKAIERLKLGESINVKDLETNLYWEFRKFTSRDGESLESYYSRFYKMMNELVRNQCDVINH</sequence>
<protein>
    <recommendedName>
        <fullName evidence="10">Organic cation/carnitine transporter 7-like</fullName>
    </recommendedName>
</protein>
<evidence type="ECO:0000256" key="8">
    <source>
        <dbReference type="SAM" id="Phobius"/>
    </source>
</evidence>
<dbReference type="Gene3D" id="1.20.1250.20">
    <property type="entry name" value="MFS general substrate transporter like domains"/>
    <property type="match status" value="2"/>
</dbReference>
<accession>A0A6L2K8Y2</accession>
<organism evidence="9">
    <name type="scientific">Tanacetum cinerariifolium</name>
    <name type="common">Dalmatian daisy</name>
    <name type="synonym">Chrysanthemum cinerariifolium</name>
    <dbReference type="NCBI Taxonomy" id="118510"/>
    <lineage>
        <taxon>Eukaryota</taxon>
        <taxon>Viridiplantae</taxon>
        <taxon>Streptophyta</taxon>
        <taxon>Embryophyta</taxon>
        <taxon>Tracheophyta</taxon>
        <taxon>Spermatophyta</taxon>
        <taxon>Magnoliopsida</taxon>
        <taxon>eudicotyledons</taxon>
        <taxon>Gunneridae</taxon>
        <taxon>Pentapetalae</taxon>
        <taxon>asterids</taxon>
        <taxon>campanulids</taxon>
        <taxon>Asterales</taxon>
        <taxon>Asteraceae</taxon>
        <taxon>Asteroideae</taxon>
        <taxon>Anthemideae</taxon>
        <taxon>Anthemidinae</taxon>
        <taxon>Tanacetum</taxon>
    </lineage>
</organism>
<evidence type="ECO:0000256" key="3">
    <source>
        <dbReference type="ARBA" id="ARBA00022692"/>
    </source>
</evidence>
<evidence type="ECO:0008006" key="10">
    <source>
        <dbReference type="Google" id="ProtNLM"/>
    </source>
</evidence>
<feature type="transmembrane region" description="Helical" evidence="8">
    <location>
        <begin position="225"/>
        <end position="244"/>
    </location>
</feature>
<keyword evidence="4 8" id="KW-1133">Transmembrane helix</keyword>
<keyword evidence="3 8" id="KW-0812">Transmembrane</keyword>
<dbReference type="GO" id="GO:0016020">
    <property type="term" value="C:membrane"/>
    <property type="evidence" value="ECO:0007669"/>
    <property type="project" value="UniProtKB-SubCell"/>
</dbReference>
<proteinExistence type="inferred from homology"/>
<evidence type="ECO:0000256" key="6">
    <source>
        <dbReference type="ARBA" id="ARBA00044504"/>
    </source>
</evidence>
<feature type="transmembrane region" description="Helical" evidence="8">
    <location>
        <begin position="350"/>
        <end position="369"/>
    </location>
</feature>
<dbReference type="PANTHER" id="PTHR23511:SF5">
    <property type="entry name" value="MAJOR FACILITATOR-TYPE TRANSPORTER HXNZ-RELATED"/>
    <property type="match status" value="1"/>
</dbReference>
<feature type="transmembrane region" description="Helical" evidence="8">
    <location>
        <begin position="296"/>
        <end position="313"/>
    </location>
</feature>